<evidence type="ECO:0008006" key="3">
    <source>
        <dbReference type="Google" id="ProtNLM"/>
    </source>
</evidence>
<evidence type="ECO:0000313" key="2">
    <source>
        <dbReference type="Proteomes" id="UP000037600"/>
    </source>
</evidence>
<gene>
    <name evidence="1" type="ORF">XM47_06455</name>
</gene>
<comment type="caution">
    <text evidence="1">The sequence shown here is derived from an EMBL/GenBank/DDBJ whole genome shotgun (WGS) entry which is preliminary data.</text>
</comment>
<organism evidence="1 2">
    <name type="scientific">Catenovulum maritimum</name>
    <dbReference type="NCBI Taxonomy" id="1513271"/>
    <lineage>
        <taxon>Bacteria</taxon>
        <taxon>Pseudomonadati</taxon>
        <taxon>Pseudomonadota</taxon>
        <taxon>Gammaproteobacteria</taxon>
        <taxon>Alteromonadales</taxon>
        <taxon>Alteromonadaceae</taxon>
        <taxon>Catenovulum</taxon>
    </lineage>
</organism>
<sequence length="376" mass="42281">MFAQTSWYKPIPEDWFIVVTDVINSTEAIKKGQYKQVNSIGVASIVALINAIKPLKIPYVFGGDGATACLPKSQLDIAKPALAAARLMAQEQFGLNLRIGLVSVAEIREHGFDVLVAKHQPHEFYQQAMFAGNGLNFAEKLIKEDTPTNPYILADYFPANDDIFDGFECRWNEIPSTKEETIALLIQGVAADDHSLNQIYQQILDKVSEIYGTESEYHPLKLDNLSLSSSFKTLNCEAGIRTAFKGLAKRLKYLLKLQVLRLVGIWLMAKKIKTQHTDWGKYKQQLLDNTDYQKFDDTLRMVIAGSKSQQVKLRQALDVFQQQDLIAYGIHSSSAALITCMVKDYNTDHVHFLDAANGGYAMAALELKRQLKNREK</sequence>
<keyword evidence="2" id="KW-1185">Reference proteome</keyword>
<dbReference type="AlphaFoldDB" id="A0A0J8GTL8"/>
<accession>A0A0J8GTL8</accession>
<dbReference type="InterPro" id="IPR021445">
    <property type="entry name" value="DUF3095"/>
</dbReference>
<dbReference type="Proteomes" id="UP000037600">
    <property type="component" value="Unassembled WGS sequence"/>
</dbReference>
<name>A0A0J8GTL8_9ALTE</name>
<protein>
    <recommendedName>
        <fullName evidence="3">Adenylate cyclase</fullName>
    </recommendedName>
</protein>
<dbReference type="Pfam" id="PF11294">
    <property type="entry name" value="DUF3095"/>
    <property type="match status" value="1"/>
</dbReference>
<reference evidence="1 2" key="1">
    <citation type="submission" date="2015-04" db="EMBL/GenBank/DDBJ databases">
        <title>Draft Genome Sequence of the Novel Agar-Digesting Marine Bacterium Q1.</title>
        <authorList>
            <person name="Li Y."/>
            <person name="Li D."/>
            <person name="Chen G."/>
            <person name="Du Z."/>
        </authorList>
    </citation>
    <scope>NUCLEOTIDE SEQUENCE [LARGE SCALE GENOMIC DNA]</scope>
    <source>
        <strain evidence="1 2">Q1</strain>
    </source>
</reference>
<dbReference type="STRING" id="1513271.XM47_06455"/>
<evidence type="ECO:0000313" key="1">
    <source>
        <dbReference type="EMBL" id="KMT66110.1"/>
    </source>
</evidence>
<dbReference type="PATRIC" id="fig|1513271.3.peg.1324"/>
<proteinExistence type="predicted"/>
<dbReference type="EMBL" id="LAZL01000007">
    <property type="protein sequence ID" value="KMT66110.1"/>
    <property type="molecule type" value="Genomic_DNA"/>
</dbReference>